<proteinExistence type="predicted"/>
<evidence type="ECO:0008006" key="3">
    <source>
        <dbReference type="Google" id="ProtNLM"/>
    </source>
</evidence>
<evidence type="ECO:0000313" key="2">
    <source>
        <dbReference type="Proteomes" id="UP001202117"/>
    </source>
</evidence>
<name>A0ABS9S0C5_9GAMM</name>
<organism evidence="1 2">
    <name type="scientific">Halomonas flagellata</name>
    <dbReference type="NCBI Taxonomy" id="2920385"/>
    <lineage>
        <taxon>Bacteria</taxon>
        <taxon>Pseudomonadati</taxon>
        <taxon>Pseudomonadota</taxon>
        <taxon>Gammaproteobacteria</taxon>
        <taxon>Oceanospirillales</taxon>
        <taxon>Halomonadaceae</taxon>
        <taxon>Halomonas</taxon>
    </lineage>
</organism>
<dbReference type="EMBL" id="JAKVPY010000052">
    <property type="protein sequence ID" value="MCH4565563.1"/>
    <property type="molecule type" value="Genomic_DNA"/>
</dbReference>
<gene>
    <name evidence="1" type="ORF">MKP05_20910</name>
</gene>
<sequence>MNHPLIDRQLDHRLKLYAAKGGKVSRRATVRRVRAFIEFCQRPAAQIGRRQVHEFFEQRSFSPATRRDYHRAICLLWRLLGRSGEPPRPRSPMA</sequence>
<keyword evidence="2" id="KW-1185">Reference proteome</keyword>
<accession>A0ABS9S0C5</accession>
<evidence type="ECO:0000313" key="1">
    <source>
        <dbReference type="EMBL" id="MCH4565563.1"/>
    </source>
</evidence>
<dbReference type="Proteomes" id="UP001202117">
    <property type="component" value="Unassembled WGS sequence"/>
</dbReference>
<comment type="caution">
    <text evidence="1">The sequence shown here is derived from an EMBL/GenBank/DDBJ whole genome shotgun (WGS) entry which is preliminary data.</text>
</comment>
<protein>
    <recommendedName>
        <fullName evidence="3">Core-binding (CB) domain-containing protein</fullName>
    </recommendedName>
</protein>
<dbReference type="RefSeq" id="WP_240570090.1">
    <property type="nucleotide sequence ID" value="NZ_JAKVPY010000052.1"/>
</dbReference>
<reference evidence="1 2" key="1">
    <citation type="submission" date="2022-02" db="EMBL/GenBank/DDBJ databases">
        <title>Halomonas fukangensis sp. nov., a halophilic bacterium isolated from a bulk soil of Kalidium foliatum at Fukang.</title>
        <authorList>
            <person name="Huang Y."/>
        </authorList>
    </citation>
    <scope>NUCLEOTIDE SEQUENCE [LARGE SCALE GENOMIC DNA]</scope>
    <source>
        <strain evidence="1 2">EGI 63088</strain>
    </source>
</reference>